<dbReference type="PANTHER" id="PTHR43289:SF6">
    <property type="entry name" value="SERINE_THREONINE-PROTEIN KINASE NEKL-3"/>
    <property type="match status" value="1"/>
</dbReference>
<keyword evidence="3 8" id="KW-0418">Kinase</keyword>
<accession>A0A518DSX6</accession>
<evidence type="ECO:0000313" key="8">
    <source>
        <dbReference type="EMBL" id="QDU94937.1"/>
    </source>
</evidence>
<gene>
    <name evidence="8" type="primary">prkC_4</name>
    <name evidence="8" type="ORF">Pla8534_27450</name>
</gene>
<dbReference type="PROSITE" id="PS00108">
    <property type="entry name" value="PROTEIN_KINASE_ST"/>
    <property type="match status" value="1"/>
</dbReference>
<protein>
    <submittedName>
        <fullName evidence="8">Serine/threonine-protein kinase PrkC</fullName>
        <ecNumber evidence="8">2.7.11.1</ecNumber>
    </submittedName>
</protein>
<feature type="region of interest" description="Disordered" evidence="6">
    <location>
        <begin position="504"/>
        <end position="553"/>
    </location>
</feature>
<name>A0A518DSX6_9BACT</name>
<evidence type="ECO:0000256" key="3">
    <source>
        <dbReference type="ARBA" id="ARBA00022777"/>
    </source>
</evidence>
<organism evidence="8 9">
    <name type="scientific">Lignipirellula cremea</name>
    <dbReference type="NCBI Taxonomy" id="2528010"/>
    <lineage>
        <taxon>Bacteria</taxon>
        <taxon>Pseudomonadati</taxon>
        <taxon>Planctomycetota</taxon>
        <taxon>Planctomycetia</taxon>
        <taxon>Pirellulales</taxon>
        <taxon>Pirellulaceae</taxon>
        <taxon>Lignipirellula</taxon>
    </lineage>
</organism>
<dbReference type="InterPro" id="IPR000719">
    <property type="entry name" value="Prot_kinase_dom"/>
</dbReference>
<dbReference type="Gene3D" id="3.30.200.20">
    <property type="entry name" value="Phosphorylase Kinase, domain 1"/>
    <property type="match status" value="1"/>
</dbReference>
<sequence>MADSTSHNSQSLPGKSPAGDAVPPVQPPVGDSAPLAAEYFQIDLSPDGELPKKGAGSAAKVPHPLDATSPPTQQPYDGKVDKQPTVISRQEPLSMSATPYGGIAASAIEIAALLEGATLGYFKLGPFIGGGGMGAVFRAIDTMLDRTVAVKVLSRDKTDEEVLRRFKNEAQSAARLDHDNIARVFYVGEDKGWNYIVFEYIEGLNIRDLVMEQDQERLPLAEAINYTIQVADALDHAYRRDVVHRDIKPSNIIVTSDGHAKLVDMGLARLHQVESPATDLTASGVTLGTFDYISPEQAHDPRSADVRSDLYSLGCTLYFMLTGRPPFPDGTVLQKLLNHSREAPPDPRQFRPKLPEEIVAILSRLLAKSANDRFQTPGELTAELLLASERLGITGLSRGSVWMSRAPRPVKAWRRHLPWMSTLTVLVASVFALDWFWPTGSSETRGFSTVIVDSPPFLAAAKPIQPPSIGDADLDRMPPAPMPDLRPEPLLPREVSLPAVAAEGPGATIRDPKTPPPPSEVSVPATTDPVKPATADPSTVVSEPPVESDATMDETVSPRLIVVAAEAPLDGPADELWAASLADACKEAADYPDLEAIELRYNGQRQSNPFEVTSDRLLIRAGEDYSPVVVFAPREDDPAPEDGFIRVSGGELQVERVHFRVMLPQAPYHIPWSLFQLDKVTRIGLHRCSATIQNLDDRGHEPQYNVSFFNVQGPQMFEAMMMPNSPVPTADVPPLIDLSECTLRGQATLARAEQATPFRLNWSQGLFVSSHRLIETSGAASRQPSEGYVWVEMQHVTVIAMDGACLINRSPDAPYQLGLNFDARRCIFLTAESSPLVEHQGVENLEMTKLTISGEYNFYPQTRTVWRVNETNQPTREFTFDEANRETTWFRLTWPGHAVIWKSAPASELAAHTRTPADYLLRDSSSNPAFTPGGKQAAGFDISLVESPPLFSPLPDSGGD</sequence>
<evidence type="ECO:0000256" key="1">
    <source>
        <dbReference type="ARBA" id="ARBA00022679"/>
    </source>
</evidence>
<evidence type="ECO:0000259" key="7">
    <source>
        <dbReference type="PROSITE" id="PS50011"/>
    </source>
</evidence>
<dbReference type="PROSITE" id="PS00107">
    <property type="entry name" value="PROTEIN_KINASE_ATP"/>
    <property type="match status" value="1"/>
</dbReference>
<evidence type="ECO:0000256" key="2">
    <source>
        <dbReference type="ARBA" id="ARBA00022741"/>
    </source>
</evidence>
<dbReference type="PANTHER" id="PTHR43289">
    <property type="entry name" value="MITOGEN-ACTIVATED PROTEIN KINASE KINASE KINASE 20-RELATED"/>
    <property type="match status" value="1"/>
</dbReference>
<evidence type="ECO:0000256" key="5">
    <source>
        <dbReference type="PROSITE-ProRule" id="PRU10141"/>
    </source>
</evidence>
<feature type="binding site" evidence="5">
    <location>
        <position position="151"/>
    </location>
    <ligand>
        <name>ATP</name>
        <dbReference type="ChEBI" id="CHEBI:30616"/>
    </ligand>
</feature>
<dbReference type="KEGG" id="lcre:Pla8534_27450"/>
<dbReference type="Proteomes" id="UP000317648">
    <property type="component" value="Chromosome"/>
</dbReference>
<dbReference type="RefSeq" id="WP_231756607.1">
    <property type="nucleotide sequence ID" value="NZ_CP036433.1"/>
</dbReference>
<evidence type="ECO:0000256" key="6">
    <source>
        <dbReference type="SAM" id="MobiDB-lite"/>
    </source>
</evidence>
<dbReference type="InterPro" id="IPR011009">
    <property type="entry name" value="Kinase-like_dom_sf"/>
</dbReference>
<dbReference type="Gene3D" id="1.10.510.10">
    <property type="entry name" value="Transferase(Phosphotransferase) domain 1"/>
    <property type="match status" value="1"/>
</dbReference>
<evidence type="ECO:0000256" key="4">
    <source>
        <dbReference type="ARBA" id="ARBA00022840"/>
    </source>
</evidence>
<feature type="region of interest" description="Disordered" evidence="6">
    <location>
        <begin position="1"/>
        <end position="80"/>
    </location>
</feature>
<keyword evidence="1 8" id="KW-0808">Transferase</keyword>
<dbReference type="AlphaFoldDB" id="A0A518DSX6"/>
<evidence type="ECO:0000313" key="9">
    <source>
        <dbReference type="Proteomes" id="UP000317648"/>
    </source>
</evidence>
<keyword evidence="2 5" id="KW-0547">Nucleotide-binding</keyword>
<feature type="region of interest" description="Disordered" evidence="6">
    <location>
        <begin position="464"/>
        <end position="490"/>
    </location>
</feature>
<dbReference type="EMBL" id="CP036433">
    <property type="protein sequence ID" value="QDU94937.1"/>
    <property type="molecule type" value="Genomic_DNA"/>
</dbReference>
<dbReference type="InterPro" id="IPR017441">
    <property type="entry name" value="Protein_kinase_ATP_BS"/>
</dbReference>
<dbReference type="CDD" id="cd14014">
    <property type="entry name" value="STKc_PknB_like"/>
    <property type="match status" value="1"/>
</dbReference>
<dbReference type="PROSITE" id="PS50011">
    <property type="entry name" value="PROTEIN_KINASE_DOM"/>
    <property type="match status" value="1"/>
</dbReference>
<dbReference type="GO" id="GO:0004674">
    <property type="term" value="F:protein serine/threonine kinase activity"/>
    <property type="evidence" value="ECO:0007669"/>
    <property type="project" value="UniProtKB-EC"/>
</dbReference>
<dbReference type="SMART" id="SM00220">
    <property type="entry name" value="S_TKc"/>
    <property type="match status" value="1"/>
</dbReference>
<keyword evidence="4 5" id="KW-0067">ATP-binding</keyword>
<feature type="domain" description="Protein kinase" evidence="7">
    <location>
        <begin position="122"/>
        <end position="385"/>
    </location>
</feature>
<proteinExistence type="predicted"/>
<dbReference type="InterPro" id="IPR008271">
    <property type="entry name" value="Ser/Thr_kinase_AS"/>
</dbReference>
<dbReference type="SUPFAM" id="SSF56112">
    <property type="entry name" value="Protein kinase-like (PK-like)"/>
    <property type="match status" value="1"/>
</dbReference>
<dbReference type="Pfam" id="PF00069">
    <property type="entry name" value="Pkinase"/>
    <property type="match status" value="1"/>
</dbReference>
<dbReference type="GO" id="GO:0005524">
    <property type="term" value="F:ATP binding"/>
    <property type="evidence" value="ECO:0007669"/>
    <property type="project" value="UniProtKB-UniRule"/>
</dbReference>
<dbReference type="EC" id="2.7.11.1" evidence="8"/>
<keyword evidence="9" id="KW-1185">Reference proteome</keyword>
<reference evidence="8 9" key="1">
    <citation type="submission" date="2019-02" db="EMBL/GenBank/DDBJ databases">
        <title>Deep-cultivation of Planctomycetes and their phenomic and genomic characterization uncovers novel biology.</title>
        <authorList>
            <person name="Wiegand S."/>
            <person name="Jogler M."/>
            <person name="Boedeker C."/>
            <person name="Pinto D."/>
            <person name="Vollmers J."/>
            <person name="Rivas-Marin E."/>
            <person name="Kohn T."/>
            <person name="Peeters S.H."/>
            <person name="Heuer A."/>
            <person name="Rast P."/>
            <person name="Oberbeckmann S."/>
            <person name="Bunk B."/>
            <person name="Jeske O."/>
            <person name="Meyerdierks A."/>
            <person name="Storesund J.E."/>
            <person name="Kallscheuer N."/>
            <person name="Luecker S."/>
            <person name="Lage O.M."/>
            <person name="Pohl T."/>
            <person name="Merkel B.J."/>
            <person name="Hornburger P."/>
            <person name="Mueller R.-W."/>
            <person name="Bruemmer F."/>
            <person name="Labrenz M."/>
            <person name="Spormann A.M."/>
            <person name="Op den Camp H."/>
            <person name="Overmann J."/>
            <person name="Amann R."/>
            <person name="Jetten M.S.M."/>
            <person name="Mascher T."/>
            <person name="Medema M.H."/>
            <person name="Devos D.P."/>
            <person name="Kaster A.-K."/>
            <person name="Ovreas L."/>
            <person name="Rohde M."/>
            <person name="Galperin M.Y."/>
            <person name="Jogler C."/>
        </authorList>
    </citation>
    <scope>NUCLEOTIDE SEQUENCE [LARGE SCALE GENOMIC DNA]</scope>
    <source>
        <strain evidence="8 9">Pla85_3_4</strain>
    </source>
</reference>
<feature type="compositionally biased region" description="Polar residues" evidence="6">
    <location>
        <begin position="1"/>
        <end position="13"/>
    </location>
</feature>